<keyword evidence="1" id="KW-0472">Membrane</keyword>
<proteinExistence type="predicted"/>
<reference evidence="3 4" key="1">
    <citation type="submission" date="2022-08" db="EMBL/GenBank/DDBJ databases">
        <title>Bacterial and archaeal communities from various locations to study Microbial Dark Matter (Phase II).</title>
        <authorList>
            <person name="Stepanauskas R."/>
        </authorList>
    </citation>
    <scope>NUCLEOTIDE SEQUENCE [LARGE SCALE GENOMIC DNA]</scope>
    <source>
        <strain evidence="3 4">PD1</strain>
    </source>
</reference>
<gene>
    <name evidence="3" type="ORF">M2350_002271</name>
</gene>
<name>A0ABT2EQ71_9BACT</name>
<dbReference type="PANTHER" id="PTHR42709">
    <property type="entry name" value="ALKALINE PHOSPHATASE LIKE PROTEIN"/>
    <property type="match status" value="1"/>
</dbReference>
<organism evidence="3 4">
    <name type="scientific">Candidatus Fervidibacter sacchari</name>
    <dbReference type="NCBI Taxonomy" id="1448929"/>
    <lineage>
        <taxon>Bacteria</taxon>
        <taxon>Candidatus Fervidibacterota</taxon>
        <taxon>Candidatus Fervidibacter</taxon>
    </lineage>
</organism>
<keyword evidence="4" id="KW-1185">Reference proteome</keyword>
<evidence type="ECO:0000313" key="3">
    <source>
        <dbReference type="EMBL" id="MCS3919854.1"/>
    </source>
</evidence>
<feature type="transmembrane region" description="Helical" evidence="1">
    <location>
        <begin position="166"/>
        <end position="184"/>
    </location>
</feature>
<keyword evidence="1" id="KW-0812">Transmembrane</keyword>
<feature type="transmembrane region" description="Helical" evidence="1">
    <location>
        <begin position="98"/>
        <end position="116"/>
    </location>
</feature>
<dbReference type="PANTHER" id="PTHR42709:SF11">
    <property type="entry name" value="DEDA FAMILY PROTEIN"/>
    <property type="match status" value="1"/>
</dbReference>
<sequence length="199" mass="22199">MLEGLKEWAFELVNNYGQIGLFVIAFAESSFFPIPPDVLIIVLVLPPTNASPFVTGLVCTVGSVAGAIAGWVIGRWGGRPVLDKLFQPEKVQQVERLYNRYGVSAVLIAAFTPIPYKVFTIASGVFKLNIFGFIVASVIGRGARFFLVAYLTKWFGEWVIQRLDKAMMAALMLAIVIAGAYWLWRQRQNRLVKRELTRG</sequence>
<protein>
    <submittedName>
        <fullName evidence="3">Membrane protein YqaA with SNARE-associated domain</fullName>
    </submittedName>
</protein>
<keyword evidence="1" id="KW-1133">Transmembrane helix</keyword>
<accession>A0ABT2EQ71</accession>
<comment type="caution">
    <text evidence="3">The sequence shown here is derived from an EMBL/GenBank/DDBJ whole genome shotgun (WGS) entry which is preliminary data.</text>
</comment>
<dbReference type="RefSeq" id="WP_259096747.1">
    <property type="nucleotide sequence ID" value="NZ_CP130454.1"/>
</dbReference>
<evidence type="ECO:0000259" key="2">
    <source>
        <dbReference type="Pfam" id="PF09335"/>
    </source>
</evidence>
<dbReference type="Pfam" id="PF09335">
    <property type="entry name" value="VTT_dom"/>
    <property type="match status" value="1"/>
</dbReference>
<evidence type="ECO:0000256" key="1">
    <source>
        <dbReference type="SAM" id="Phobius"/>
    </source>
</evidence>
<feature type="transmembrane region" description="Helical" evidence="1">
    <location>
        <begin position="20"/>
        <end position="45"/>
    </location>
</feature>
<dbReference type="InterPro" id="IPR051311">
    <property type="entry name" value="DedA_domain"/>
</dbReference>
<dbReference type="InterPro" id="IPR032816">
    <property type="entry name" value="VTT_dom"/>
</dbReference>
<feature type="transmembrane region" description="Helical" evidence="1">
    <location>
        <begin position="128"/>
        <end position="151"/>
    </location>
</feature>
<dbReference type="Proteomes" id="UP001204798">
    <property type="component" value="Unassembled WGS sequence"/>
</dbReference>
<feature type="transmembrane region" description="Helical" evidence="1">
    <location>
        <begin position="57"/>
        <end position="78"/>
    </location>
</feature>
<evidence type="ECO:0000313" key="4">
    <source>
        <dbReference type="Proteomes" id="UP001204798"/>
    </source>
</evidence>
<dbReference type="EMBL" id="JANUCP010000004">
    <property type="protein sequence ID" value="MCS3919854.1"/>
    <property type="molecule type" value="Genomic_DNA"/>
</dbReference>
<feature type="domain" description="VTT" evidence="2">
    <location>
        <begin position="39"/>
        <end position="151"/>
    </location>
</feature>